<sequence length="607" mass="70282">MGMAKPGTFPGDAGISREEYRRWFEQIAEMNANTIRVYTIHPPAFYEELLRFNESHEETLYIMHGVWIDEEPLEETLDAFTSEIVETFQAEMQDAVDVIHGNAELPERPGHASGSYEADISPYVTSWVIGIEWYPFMVEHMLEEYPELGDYDGTYTHTENADPIEYWLAEQLDVLFAYEADTYASMRPFSFTNWVTTDVLDQPAEPSEQEDMASVNADAIHVRGAAEETGQFASYHVYPYYPDFLNLEEDYVNYEGYDGEPSNYAGYLNDLKEAHDMPVLIAEFGVPASRGNTHSNPYGWDQGNHSEVDQGEINAHLFREIRDQEFLGGLIFTWQDEWFKRTWNTMDYDNPDRRPFWSNAQTNEQQFGLLSFDTHAVRIDGSGEWEDETILSEVDGEQLAAFHDERYLYFRYEAEGELPEEVVLYVEVRPDTDDDFRITLRPGEGVMEVIGDYDTFYYHYNEELEETEDPDAFHPIRLALNREQIRPDTGEVLPFEYEETGTLQEGIGDPDDEAYDALTDFAWSEENGLVELRIPWMMLNAKDPSQREFMGELEPAMDQSIFIEDIGLRVEQGSSLSGRYAWETWGEPPSEERLKQSYGIIQELFSE</sequence>
<evidence type="ECO:0008006" key="3">
    <source>
        <dbReference type="Google" id="ProtNLM"/>
    </source>
</evidence>
<protein>
    <recommendedName>
        <fullName evidence="3">Family 2 glycosyl transferase</fullName>
    </recommendedName>
</protein>
<reference evidence="1 2" key="1">
    <citation type="submission" date="2018-03" db="EMBL/GenBank/DDBJ databases">
        <title>Bacillus urumqiensis sp. nov., a moderately haloalkaliphilic bacterium isolated from a salt lake.</title>
        <authorList>
            <person name="Zhao B."/>
            <person name="Liao Z."/>
        </authorList>
    </citation>
    <scope>NUCLEOTIDE SEQUENCE [LARGE SCALE GENOMIC DNA]</scope>
    <source>
        <strain evidence="1 2">BZ-SZ-XJ18</strain>
    </source>
</reference>
<evidence type="ECO:0000313" key="1">
    <source>
        <dbReference type="EMBL" id="PRO67318.1"/>
    </source>
</evidence>
<dbReference type="AlphaFoldDB" id="A0A2P6MM23"/>
<dbReference type="SUPFAM" id="SSF51445">
    <property type="entry name" value="(Trans)glycosidases"/>
    <property type="match status" value="1"/>
</dbReference>
<accession>A0A2P6MM23</accession>
<keyword evidence="2" id="KW-1185">Reference proteome</keyword>
<dbReference type="OrthoDB" id="916275at2"/>
<dbReference type="Proteomes" id="UP000243650">
    <property type="component" value="Unassembled WGS sequence"/>
</dbReference>
<organism evidence="1 2">
    <name type="scientific">Alkalicoccus urumqiensis</name>
    <name type="common">Bacillus urumqiensis</name>
    <dbReference type="NCBI Taxonomy" id="1548213"/>
    <lineage>
        <taxon>Bacteria</taxon>
        <taxon>Bacillati</taxon>
        <taxon>Bacillota</taxon>
        <taxon>Bacilli</taxon>
        <taxon>Bacillales</taxon>
        <taxon>Bacillaceae</taxon>
        <taxon>Alkalicoccus</taxon>
    </lineage>
</organism>
<dbReference type="EMBL" id="PVNS01000001">
    <property type="protein sequence ID" value="PRO67318.1"/>
    <property type="molecule type" value="Genomic_DNA"/>
</dbReference>
<name>A0A2P6MM23_ALKUR</name>
<gene>
    <name evidence="1" type="ORF">C6I21_01525</name>
</gene>
<dbReference type="Gene3D" id="3.20.20.80">
    <property type="entry name" value="Glycosidases"/>
    <property type="match status" value="1"/>
</dbReference>
<dbReference type="InterPro" id="IPR017853">
    <property type="entry name" value="GH"/>
</dbReference>
<proteinExistence type="predicted"/>
<evidence type="ECO:0000313" key="2">
    <source>
        <dbReference type="Proteomes" id="UP000243650"/>
    </source>
</evidence>
<comment type="caution">
    <text evidence="1">The sequence shown here is derived from an EMBL/GenBank/DDBJ whole genome shotgun (WGS) entry which is preliminary data.</text>
</comment>